<name>A0ABR4I7U4_9EURO</name>
<gene>
    <name evidence="2" type="ORF">BDW59DRAFT_92518</name>
</gene>
<evidence type="ECO:0008006" key="4">
    <source>
        <dbReference type="Google" id="ProtNLM"/>
    </source>
</evidence>
<feature type="region of interest" description="Disordered" evidence="1">
    <location>
        <begin position="58"/>
        <end position="78"/>
    </location>
</feature>
<feature type="compositionally biased region" description="Basic residues" evidence="1">
    <location>
        <begin position="69"/>
        <end position="78"/>
    </location>
</feature>
<comment type="caution">
    <text evidence="2">The sequence shown here is derived from an EMBL/GenBank/DDBJ whole genome shotgun (WGS) entry which is preliminary data.</text>
</comment>
<dbReference type="EMBL" id="JBFXLS010000049">
    <property type="protein sequence ID" value="KAL2823822.1"/>
    <property type="molecule type" value="Genomic_DNA"/>
</dbReference>
<dbReference type="Proteomes" id="UP001610335">
    <property type="component" value="Unassembled WGS sequence"/>
</dbReference>
<evidence type="ECO:0000256" key="1">
    <source>
        <dbReference type="SAM" id="MobiDB-lite"/>
    </source>
</evidence>
<proteinExistence type="predicted"/>
<sequence>MMDPSCRYNLRSKPSSAHLEKIFEHEHANDSLGIMASSHRYNLRSKPGSANVLVELRSQRNSSTPRSLSLKHAKSAKPLKRAKSDGHHVFAPSEEALETLPTDGRLLYQAPQKWTLNHLRVANVEEKLDVPLDRIVDATFIPTDDDPEFKRIANDIQEYVFGEPGPEIDYGTKNPFWLFFNDLQDYSRCNYQIMMAKLIWCALFFGRRTCVDLCLTMKRFSRLPLSISGLKAGKGVCVDGLILRISRATNEMGRVPLCVVLQEPGSLGMARHEIPQLLLQANMVFNYDQNLETYEAFLISAEYTFTILRAIVSPDYLRSIRAHRQVSGTFRALRTRSFDVTNVETRKEFLRGVMALGRYFVHHPAFSFPMRKFRPEG</sequence>
<evidence type="ECO:0000313" key="3">
    <source>
        <dbReference type="Proteomes" id="UP001610335"/>
    </source>
</evidence>
<protein>
    <recommendedName>
        <fullName evidence="4">Fungal-type protein kinase domain-containing protein</fullName>
    </recommendedName>
</protein>
<keyword evidence="3" id="KW-1185">Reference proteome</keyword>
<organism evidence="2 3">
    <name type="scientific">Aspergillus cavernicola</name>
    <dbReference type="NCBI Taxonomy" id="176166"/>
    <lineage>
        <taxon>Eukaryota</taxon>
        <taxon>Fungi</taxon>
        <taxon>Dikarya</taxon>
        <taxon>Ascomycota</taxon>
        <taxon>Pezizomycotina</taxon>
        <taxon>Eurotiomycetes</taxon>
        <taxon>Eurotiomycetidae</taxon>
        <taxon>Eurotiales</taxon>
        <taxon>Aspergillaceae</taxon>
        <taxon>Aspergillus</taxon>
        <taxon>Aspergillus subgen. Nidulantes</taxon>
    </lineage>
</organism>
<reference evidence="2 3" key="1">
    <citation type="submission" date="2024-07" db="EMBL/GenBank/DDBJ databases">
        <title>Section-level genome sequencing and comparative genomics of Aspergillus sections Usti and Cavernicolus.</title>
        <authorList>
            <consortium name="Lawrence Berkeley National Laboratory"/>
            <person name="Nybo J.L."/>
            <person name="Vesth T.C."/>
            <person name="Theobald S."/>
            <person name="Frisvad J.C."/>
            <person name="Larsen T.O."/>
            <person name="Kjaerboelling I."/>
            <person name="Rothschild-Mancinelli K."/>
            <person name="Lyhne E.K."/>
            <person name="Kogle M.E."/>
            <person name="Barry K."/>
            <person name="Clum A."/>
            <person name="Na H."/>
            <person name="Ledsgaard L."/>
            <person name="Lin J."/>
            <person name="Lipzen A."/>
            <person name="Kuo A."/>
            <person name="Riley R."/>
            <person name="Mondo S."/>
            <person name="LaButti K."/>
            <person name="Haridas S."/>
            <person name="Pangalinan J."/>
            <person name="Salamov A.A."/>
            <person name="Simmons B.A."/>
            <person name="Magnuson J.K."/>
            <person name="Chen J."/>
            <person name="Drula E."/>
            <person name="Henrissat B."/>
            <person name="Wiebenga A."/>
            <person name="Lubbers R.J."/>
            <person name="Gomes A.C."/>
            <person name="Makela M.R."/>
            <person name="Stajich J."/>
            <person name="Grigoriev I.V."/>
            <person name="Mortensen U.H."/>
            <person name="De vries R.P."/>
            <person name="Baker S.E."/>
            <person name="Andersen M.R."/>
        </authorList>
    </citation>
    <scope>NUCLEOTIDE SEQUENCE [LARGE SCALE GENOMIC DNA]</scope>
    <source>
        <strain evidence="2 3">CBS 600.67</strain>
    </source>
</reference>
<evidence type="ECO:0000313" key="2">
    <source>
        <dbReference type="EMBL" id="KAL2823822.1"/>
    </source>
</evidence>
<accession>A0ABR4I7U4</accession>